<dbReference type="EMBL" id="BK015354">
    <property type="protein sequence ID" value="DAE02830.1"/>
    <property type="molecule type" value="Genomic_DNA"/>
</dbReference>
<feature type="compositionally biased region" description="Low complexity" evidence="1">
    <location>
        <begin position="1"/>
        <end position="21"/>
    </location>
</feature>
<feature type="region of interest" description="Disordered" evidence="1">
    <location>
        <begin position="1"/>
        <end position="23"/>
    </location>
</feature>
<name>A0A8S5P6W6_9CAUD</name>
<sequence length="179" mass="19996">MATKPSKSKMPSKNNNPNGSPIFGTDLRITNKSMALMAAVISWPSVDLCDPDQVSKRILDYFNLCQENEIRPGISALASVLGIDRRRLWEIKSDIPCHGYDDLPMGTRDVIKKTYAALESNWEYAMQSGGINPPCGIFLGKNQFGYQDVVDYNVTAKPITEQMQPDQLQQRLNALPDDD</sequence>
<protein>
    <submittedName>
        <fullName evidence="2">Terminase small subunit</fullName>
    </submittedName>
</protein>
<organism evidence="2">
    <name type="scientific">Siphoviridae sp. ctrvp54</name>
    <dbReference type="NCBI Taxonomy" id="2825690"/>
    <lineage>
        <taxon>Viruses</taxon>
        <taxon>Duplodnaviria</taxon>
        <taxon>Heunggongvirae</taxon>
        <taxon>Uroviricota</taxon>
        <taxon>Caudoviricetes</taxon>
    </lineage>
</organism>
<evidence type="ECO:0000313" key="2">
    <source>
        <dbReference type="EMBL" id="DAE02830.1"/>
    </source>
</evidence>
<evidence type="ECO:0000256" key="1">
    <source>
        <dbReference type="SAM" id="MobiDB-lite"/>
    </source>
</evidence>
<accession>A0A8S5P6W6</accession>
<reference evidence="2" key="1">
    <citation type="journal article" date="2021" name="Proc. Natl. Acad. Sci. U.S.A.">
        <title>A Catalog of Tens of Thousands of Viruses from Human Metagenomes Reveals Hidden Associations with Chronic Diseases.</title>
        <authorList>
            <person name="Tisza M.J."/>
            <person name="Buck C.B."/>
        </authorList>
    </citation>
    <scope>NUCLEOTIDE SEQUENCE</scope>
    <source>
        <strain evidence="2">Ctrvp54</strain>
    </source>
</reference>
<proteinExistence type="predicted"/>